<dbReference type="Proteomes" id="UP000584931">
    <property type="component" value="Unassembled WGS sequence"/>
</dbReference>
<feature type="domain" description="DUF397" evidence="1">
    <location>
        <begin position="2"/>
        <end position="19"/>
    </location>
</feature>
<evidence type="ECO:0000259" key="1">
    <source>
        <dbReference type="Pfam" id="PF04149"/>
    </source>
</evidence>
<comment type="caution">
    <text evidence="2">The sequence shown here is derived from an EMBL/GenBank/DDBJ whole genome shotgun (WGS) entry which is preliminary data.</text>
</comment>
<reference evidence="2 3" key="1">
    <citation type="submission" date="2020-07" db="EMBL/GenBank/DDBJ databases">
        <title>Sequencing the genomes of 1000 actinobacteria strains.</title>
        <authorList>
            <person name="Klenk H.-P."/>
        </authorList>
    </citation>
    <scope>NUCLEOTIDE SEQUENCE [LARGE SCALE GENOMIC DNA]</scope>
    <source>
        <strain evidence="2 3">DSM 45278</strain>
    </source>
</reference>
<protein>
    <recommendedName>
        <fullName evidence="1">DUF397 domain-containing protein</fullName>
    </recommendedName>
</protein>
<dbReference type="RefSeq" id="WP_179809762.1">
    <property type="nucleotide sequence ID" value="NZ_JACCHL010000001.1"/>
</dbReference>
<proteinExistence type="predicted"/>
<organism evidence="2 3">
    <name type="scientific">Nocardiopsis sinuspersici</name>
    <dbReference type="NCBI Taxonomy" id="501010"/>
    <lineage>
        <taxon>Bacteria</taxon>
        <taxon>Bacillati</taxon>
        <taxon>Actinomycetota</taxon>
        <taxon>Actinomycetes</taxon>
        <taxon>Streptosporangiales</taxon>
        <taxon>Nocardiopsidaceae</taxon>
        <taxon>Nocardiopsis</taxon>
    </lineage>
</organism>
<dbReference type="Pfam" id="PF04149">
    <property type="entry name" value="DUF397"/>
    <property type="match status" value="2"/>
</dbReference>
<dbReference type="AlphaFoldDB" id="A0A7Y9XCW4"/>
<feature type="domain" description="DUF397" evidence="1">
    <location>
        <begin position="21"/>
        <end position="72"/>
    </location>
</feature>
<evidence type="ECO:0000313" key="2">
    <source>
        <dbReference type="EMBL" id="NYH52213.1"/>
    </source>
</evidence>
<dbReference type="EMBL" id="JACCHL010000001">
    <property type="protein sequence ID" value="NYH52213.1"/>
    <property type="molecule type" value="Genomic_DNA"/>
</dbReference>
<accession>A0A7Y9XCW4</accession>
<evidence type="ECO:0000313" key="3">
    <source>
        <dbReference type="Proteomes" id="UP000584931"/>
    </source>
</evidence>
<name>A0A7Y9XCW4_9ACTN</name>
<sequence length="76" mass="8418">MRWRKSSYSNPDGPQCVEVWDWHKSSYSGGSGGNCVEVAEGRSVLVRDTQHRELGALAFTGPEWNGLLATLKARQP</sequence>
<dbReference type="InterPro" id="IPR007278">
    <property type="entry name" value="DUF397"/>
</dbReference>
<gene>
    <name evidence="2" type="ORF">HNR06_001802</name>
</gene>